<dbReference type="Pfam" id="PF06486">
    <property type="entry name" value="DUF1093"/>
    <property type="match status" value="1"/>
</dbReference>
<dbReference type="Proteomes" id="UP000195918">
    <property type="component" value="Unassembled WGS sequence"/>
</dbReference>
<reference evidence="2" key="1">
    <citation type="submission" date="2017-02" db="EMBL/GenBank/DDBJ databases">
        <authorList>
            <person name="Dridi B."/>
        </authorList>
    </citation>
    <scope>NUCLEOTIDE SEQUENCE [LARGE SCALE GENOMIC DNA]</scope>
    <source>
        <strain evidence="2">bH819</strain>
    </source>
</reference>
<sequence length="131" mass="14737">MKKIIPIILLVVAIFIGFKGYQYYNDTYKATTAYAVVPQTVPEKKEARDATDDKITDSDGSVNYSYDYSFNFIKKNGKKQTQEFSLTGSKVTPYEPGTIVTAEISNKRVVKGPNVVSEDQVPQEILKELKK</sequence>
<dbReference type="RefSeq" id="WP_179203779.1">
    <property type="nucleotide sequence ID" value="NZ_FWFD01000007.1"/>
</dbReference>
<organism evidence="1 2">
    <name type="scientific">Vagococcus fluvialis bH819</name>
    <dbReference type="NCBI Taxonomy" id="1255619"/>
    <lineage>
        <taxon>Bacteria</taxon>
        <taxon>Bacillati</taxon>
        <taxon>Bacillota</taxon>
        <taxon>Bacilli</taxon>
        <taxon>Lactobacillales</taxon>
        <taxon>Enterococcaceae</taxon>
        <taxon>Vagococcus</taxon>
    </lineage>
</organism>
<evidence type="ECO:0000313" key="2">
    <source>
        <dbReference type="Proteomes" id="UP000195918"/>
    </source>
</evidence>
<evidence type="ECO:0000313" key="1">
    <source>
        <dbReference type="EMBL" id="SLM84985.1"/>
    </source>
</evidence>
<evidence type="ECO:0008006" key="3">
    <source>
        <dbReference type="Google" id="ProtNLM"/>
    </source>
</evidence>
<proteinExistence type="predicted"/>
<accession>A0A1X6WL32</accession>
<dbReference type="SUPFAM" id="SSF159121">
    <property type="entry name" value="BC4932-like"/>
    <property type="match status" value="1"/>
</dbReference>
<dbReference type="InterPro" id="IPR006542">
    <property type="entry name" value="DUF1093"/>
</dbReference>
<keyword evidence="2" id="KW-1185">Reference proteome</keyword>
<dbReference type="AlphaFoldDB" id="A0A1X6WL32"/>
<name>A0A1X6WL32_9ENTE</name>
<dbReference type="InterPro" id="IPR036166">
    <property type="entry name" value="YxeA-like_sf"/>
</dbReference>
<protein>
    <recommendedName>
        <fullName evidence="3">DUF1093 domain-containing protein</fullName>
    </recommendedName>
</protein>
<dbReference type="EMBL" id="FWFD01000007">
    <property type="protein sequence ID" value="SLM84985.1"/>
    <property type="molecule type" value="Genomic_DNA"/>
</dbReference>
<dbReference type="Gene3D" id="2.40.50.480">
    <property type="match status" value="1"/>
</dbReference>
<gene>
    <name evidence="1" type="ORF">FM121_02740</name>
</gene>